<dbReference type="SUPFAM" id="SSF63829">
    <property type="entry name" value="Calcium-dependent phosphotriesterase"/>
    <property type="match status" value="1"/>
</dbReference>
<dbReference type="GO" id="GO:0000272">
    <property type="term" value="P:polysaccharide catabolic process"/>
    <property type="evidence" value="ECO:0007669"/>
    <property type="project" value="UniProtKB-KW"/>
</dbReference>
<dbReference type="GO" id="GO:0008270">
    <property type="term" value="F:zinc ion binding"/>
    <property type="evidence" value="ECO:0007669"/>
    <property type="project" value="UniProtKB-KW"/>
</dbReference>
<dbReference type="Gene3D" id="2.60.40.10">
    <property type="entry name" value="Immunoglobulins"/>
    <property type="match status" value="1"/>
</dbReference>
<protein>
    <submittedName>
        <fullName evidence="4">SBBP repeat-containing protein</fullName>
    </submittedName>
</protein>
<dbReference type="InterPro" id="IPR013783">
    <property type="entry name" value="Ig-like_fold"/>
</dbReference>
<dbReference type="Pfam" id="PF06739">
    <property type="entry name" value="SBBP"/>
    <property type="match status" value="1"/>
</dbReference>
<keyword evidence="1" id="KW-0326">Glycosidase</keyword>
<keyword evidence="2" id="KW-0624">Polysaccharide degradation</keyword>
<dbReference type="InterPro" id="IPR036116">
    <property type="entry name" value="FN3_sf"/>
</dbReference>
<dbReference type="InterPro" id="IPR003961">
    <property type="entry name" value="FN3_dom"/>
</dbReference>
<name>A0AAU1IB15_9ACTN</name>
<accession>A0AAU1IB15</accession>
<keyword evidence="1" id="KW-0378">Hydrolase</keyword>
<evidence type="ECO:0000313" key="4">
    <source>
        <dbReference type="EMBL" id="WTP91359.1"/>
    </source>
</evidence>
<evidence type="ECO:0000256" key="2">
    <source>
        <dbReference type="ARBA" id="ARBA00023326"/>
    </source>
</evidence>
<dbReference type="InterPro" id="IPR011042">
    <property type="entry name" value="6-blade_b-propeller_TolB-like"/>
</dbReference>
<dbReference type="PROSITE" id="PS50853">
    <property type="entry name" value="FN3"/>
    <property type="match status" value="1"/>
</dbReference>
<dbReference type="AlphaFoldDB" id="A0AAU1IB15"/>
<dbReference type="SUPFAM" id="SSF49265">
    <property type="entry name" value="Fibronectin type III"/>
    <property type="match status" value="1"/>
</dbReference>
<dbReference type="Pfam" id="PF00041">
    <property type="entry name" value="fn3"/>
    <property type="match status" value="1"/>
</dbReference>
<gene>
    <name evidence="4" type="ORF">OG477_41330</name>
</gene>
<reference evidence="4" key="1">
    <citation type="submission" date="2022-10" db="EMBL/GenBank/DDBJ databases">
        <title>The complete genomes of actinobacterial strains from the NBC collection.</title>
        <authorList>
            <person name="Joergensen T.S."/>
            <person name="Alvarez Arevalo M."/>
            <person name="Sterndorff E.B."/>
            <person name="Faurdal D."/>
            <person name="Vuksanovic O."/>
            <person name="Mourched A.-S."/>
            <person name="Charusanti P."/>
            <person name="Shaw S."/>
            <person name="Blin K."/>
            <person name="Weber T."/>
        </authorList>
    </citation>
    <scope>NUCLEOTIDE SEQUENCE</scope>
    <source>
        <strain evidence="4">NBC 00180</strain>
    </source>
</reference>
<organism evidence="4">
    <name type="scientific">Streptomyces sp. NBC_00180</name>
    <dbReference type="NCBI Taxonomy" id="2903632"/>
    <lineage>
        <taxon>Bacteria</taxon>
        <taxon>Bacillati</taxon>
        <taxon>Actinomycetota</taxon>
        <taxon>Actinomycetes</taxon>
        <taxon>Kitasatosporales</taxon>
        <taxon>Streptomycetaceae</taxon>
        <taxon>Streptomyces</taxon>
    </lineage>
</organism>
<dbReference type="Gene3D" id="2.120.10.30">
    <property type="entry name" value="TolB, C-terminal domain"/>
    <property type="match status" value="1"/>
</dbReference>
<feature type="domain" description="Fibronectin type-III" evidence="3">
    <location>
        <begin position="245"/>
        <end position="345"/>
    </location>
</feature>
<evidence type="ECO:0000259" key="3">
    <source>
        <dbReference type="PROSITE" id="PS50853"/>
    </source>
</evidence>
<dbReference type="GO" id="GO:0016798">
    <property type="term" value="F:hydrolase activity, acting on glycosyl bonds"/>
    <property type="evidence" value="ECO:0007669"/>
    <property type="project" value="UniProtKB-KW"/>
</dbReference>
<proteinExistence type="predicted"/>
<keyword evidence="2" id="KW-0119">Carbohydrate metabolism</keyword>
<dbReference type="InterPro" id="IPR010620">
    <property type="entry name" value="SBBP_repeat"/>
</dbReference>
<dbReference type="PANTHER" id="PTHR24104:SF25">
    <property type="entry name" value="PROTEIN LIN-41"/>
    <property type="match status" value="1"/>
</dbReference>
<dbReference type="CDD" id="cd00063">
    <property type="entry name" value="FN3"/>
    <property type="match status" value="1"/>
</dbReference>
<dbReference type="EMBL" id="CP108140">
    <property type="protein sequence ID" value="WTP91359.1"/>
    <property type="molecule type" value="Genomic_DNA"/>
</dbReference>
<dbReference type="InterPro" id="IPR050952">
    <property type="entry name" value="TRIM-NHL_E3_ligases"/>
</dbReference>
<dbReference type="SMART" id="SM00060">
    <property type="entry name" value="FN3"/>
    <property type="match status" value="1"/>
</dbReference>
<dbReference type="PANTHER" id="PTHR24104">
    <property type="entry name" value="E3 UBIQUITIN-PROTEIN LIGASE NHLRC1-RELATED"/>
    <property type="match status" value="1"/>
</dbReference>
<dbReference type="Gene3D" id="2.40.10.500">
    <property type="match status" value="1"/>
</dbReference>
<evidence type="ECO:0000256" key="1">
    <source>
        <dbReference type="ARBA" id="ARBA00023295"/>
    </source>
</evidence>
<sequence>MASDGTQSSIIDGLNTPYAIAVDAAGNRYIADLYGDKVVKVLPDGSKTTIAHGPADGGPSDLTGIDDAFGVAVDSTGNVFIADYKHQRLAKLTPDGTLTTLADGWDGPTGVAVDSAGNVYGSKHWLGQVVKVKPDGTQKIIADFGPNTHPDGIAVDAAGNVYIAVSLSNKVVKVSPGGKQTQIGGTMLFPRGVAVDSAGNVYVAQQSGGDVVKVPPRCTSNDCHIPVGSGLANTAGVALAPLPSAPTKVRVPAPWKGLTQGRAAVSFKPSTSPSVVSYTVTARNLTHPNKGGQIAQGTRSPITVAGLSPGDRYTFTVTATNRAEGTSTPSAASKPVWISAHTSPWWRILW</sequence>